<comment type="subcellular location">
    <subcellularLocation>
        <location evidence="1">Cytoplasm</location>
    </subcellularLocation>
    <subcellularLocation>
        <location evidence="2">Secreted</location>
    </subcellularLocation>
</comment>
<dbReference type="Gene3D" id="2.60.40.10">
    <property type="entry name" value="Immunoglobulins"/>
    <property type="match status" value="3"/>
</dbReference>
<reference evidence="8 9" key="1">
    <citation type="submission" date="2023-11" db="EMBL/GenBank/DDBJ databases">
        <title>Paucibacter sp. nov., isolated from fresh soil in Korea.</title>
        <authorList>
            <person name="Le N.T.T."/>
        </authorList>
    </citation>
    <scope>NUCLEOTIDE SEQUENCE [LARGE SCALE GENOMIC DNA]</scope>
    <source>
        <strain evidence="8 9">R3-3</strain>
    </source>
</reference>
<dbReference type="InterPro" id="IPR028994">
    <property type="entry name" value="Integrin_alpha_N"/>
</dbReference>
<keyword evidence="6" id="KW-0843">Virulence</keyword>
<dbReference type="RefSeq" id="WP_320421231.1">
    <property type="nucleotide sequence ID" value="NZ_JAXCLA010000001.1"/>
</dbReference>
<sequence>MLSDYAFGLRCQFELPSIRQWAENAVRRLAASVIFLLPPALMTPGPLHAQIAIEPNGTPSYTKAIAVPPGVAGMAPALSLAYTAGSTNGPLGFGWTLQGVSVIARCPSTIAVDGIAGGVTFGVNDKLCLDGQRLIQTDSTGTPLPFPQVGDASGLIDGAYIEYRTEKDNFARIRAYGSGFGARLGAASGPAFFRVWTKAGQIYDYGNSPGTDQANNGLIGASRTGLSVRVWAVSRISDNFGNHIDFKYAQNLVPWGSGATSPSAPTSGLEWNLTEVDYGVNKVSFAYGPRAPATPGRPLDASETIHANFKTVSTQLLQSISTYVGSSPATTIKISYSVGPASGRSRIASLQDCAGDVSSNRCLPPTTFEYANQASDAYQAHAGFASSGLVTEATTGTYYGVLTGDFDGDGRTDILRWSGYATENELWFSRTVGGVDTFVKSANGTGANLFNLSNISLFRSNGCYTSIAADFNGDGRTDILNIATGVSIDASICPVGGTNKIFLSNGDGSFGVVTVPSTINFAQNLSVQVVASGNLGVSQSQGNNFYLIDVNGDGILDIVTTILPAYPISNPKPTVAALCATQVCTHVYLGQADGSFVEAVGTNLAHQSVYSAPTVTTNYLLRVANTGDWNGDGLVDLLVDSGTWLSNGDGNFTLSATSIVGGCTNPIDFNGDGHTDCLNTTTAGSSLAVGGSHESAGNFNLNGSILVSANAANQQTSGVIAIDVNGDGRQDILYWSDAPAGNALWISNGDGTFSQSTTFNLGGATAVQLQNAARNTVFIAGDFTGHGAVELLRLQLNTNNGVPNNQLFTKLDATPIDQLVSVTSAAGSKTRLYYVPLANSIPAAGVPSQALGARYVGDRNDVHQRAIYPTVDVTAPLYVVSTMVTDTGIGSTTVNNEFAYRGLKSDAWGRGSLGFREVLRQSVAADGSLITGDTQTLQAHPYTGLTAASAVYLGALNSIDSRTPVRTTSSIYCDLSTITGADSSTDAAAENATSAAPCPVAAKVQRPFLVSKTESGNDVLGSGLSLPSVVTKNVNDSSGNPKSVTVTIAGSVAGVTQTFQTLRNTVYQQDDTTCVDYLTCNWILGRLIQETVNKSVPNSLPSISTTAGSATLANATAGAGPTQVAMLPSTFGFDGTVVGETSVRAIVLSNMGGFPVTIAVPTGSNVTGADFGFSSTTCGSRLAVGASCAITVWFKPTTSGPRSGGLSVNTGAGVLTSSLNGVGLQAKLRFSTETLAWGNQSVNKTYTSAAVTLTNVGDTGASNLLLSSLSLPFRLATNTCPTSLAVGSSCTVAVDWLPTAAQAYSATLSVSSSGQALNAIAISGTGTQGNVGLSAAQLSFGNQTEGHPSSVKSVVLTNTGTQALSVSGVNISSGSGDFSLSHNCIDVPVNGTCSVDIIFTPSMTGARTGAVTITHDGTGAKTITVDGVGVAMPTLNSVALIPSTITVGGTAQLTWVAGGGATSSSASCANAIGGSGVASPMTVTATVAGSGSCTVSASNAAGTVVTSQVNATVVPVPVVSNVSFATGTPDTSSPVTLRWTPGSGVVAVTVACTGPGYLSGAGAGLTGSSIAINTSAAPGSATCSVTPYNAAGAQGSTVSASFTSAQGTFAYANSSHNNFGNGGDVVTFTIRNAGGGNLLNVAVASCVGQSFHPYGVGPSTIAAGATAQYYCQANAAGSTGPVTLTMSGTNASNSTYTVSDVAPSVTSVGFSPATITTNDTATFSWTASAALSTSASCSGAITGSGTGSATGGSIPVMAGSSVGGGTCTVSVSGNNGSATRQGAVDVVAAPSVTGATFAPNTVIAGSSSVFSWTTSNATSASVACDAPVSGVASGTSGSVTVTPSAASTAHCTVTAANAAGRTATGSGALTVNAPPPSGMTASFSPSTVTTNGSATFSWSATNATSTSASCTGAVSGSATGAAGGGSVLVTAGSSAGTGTCTATFSGPGGTTSYQSSIAVVLPPTVTSAGFSPIAVTTGGSSSFSWNTSNASSASVSCAGAASGSGSGTSGTITASTSGAGTGTCTVTAQNAAGATATGGASLTVNPGMGVLTEYQGVIHTSNGNSNDFATFYLKNTGTGTISNLSWSCSGASFRNTGTTTLSSLAPGATFAAQCWAAYSGGYNAAKLTVSGTNMTTVTFGPQ</sequence>
<dbReference type="Pfam" id="PF15780">
    <property type="entry name" value="ASH"/>
    <property type="match status" value="1"/>
</dbReference>
<feature type="domain" description="Abnormal spindle-like microcephaly-associated protein ASH" evidence="7">
    <location>
        <begin position="1335"/>
        <end position="1423"/>
    </location>
</feature>
<dbReference type="InterPro" id="IPR031549">
    <property type="entry name" value="ASH"/>
</dbReference>
<comment type="caution">
    <text evidence="8">The sequence shown here is derived from an EMBL/GenBank/DDBJ whole genome shotgun (WGS) entry which is preliminary data.</text>
</comment>
<evidence type="ECO:0000256" key="6">
    <source>
        <dbReference type="ARBA" id="ARBA00023026"/>
    </source>
</evidence>
<evidence type="ECO:0000256" key="5">
    <source>
        <dbReference type="ARBA" id="ARBA00022729"/>
    </source>
</evidence>
<evidence type="ECO:0000256" key="4">
    <source>
        <dbReference type="ARBA" id="ARBA00022525"/>
    </source>
</evidence>
<evidence type="ECO:0000313" key="9">
    <source>
        <dbReference type="Proteomes" id="UP001285263"/>
    </source>
</evidence>
<gene>
    <name evidence="8" type="ORF">SNE35_02515</name>
</gene>
<evidence type="ECO:0000256" key="2">
    <source>
        <dbReference type="ARBA" id="ARBA00004613"/>
    </source>
</evidence>
<dbReference type="Gene3D" id="2.40.128.340">
    <property type="match status" value="2"/>
</dbReference>
<keyword evidence="5" id="KW-0732">Signal</keyword>
<protein>
    <submittedName>
        <fullName evidence="8">Choice-of-anchor D domain-containing protein</fullName>
    </submittedName>
</protein>
<dbReference type="EMBL" id="JAXCLA010000001">
    <property type="protein sequence ID" value="MDY0743358.1"/>
    <property type="molecule type" value="Genomic_DNA"/>
</dbReference>
<evidence type="ECO:0000256" key="3">
    <source>
        <dbReference type="ARBA" id="ARBA00022490"/>
    </source>
</evidence>
<dbReference type="Pfam" id="PF03534">
    <property type="entry name" value="SpvB"/>
    <property type="match status" value="1"/>
</dbReference>
<organism evidence="8 9">
    <name type="scientific">Roseateles agri</name>
    <dbReference type="NCBI Taxonomy" id="3098619"/>
    <lineage>
        <taxon>Bacteria</taxon>
        <taxon>Pseudomonadati</taxon>
        <taxon>Pseudomonadota</taxon>
        <taxon>Betaproteobacteria</taxon>
        <taxon>Burkholderiales</taxon>
        <taxon>Sphaerotilaceae</taxon>
        <taxon>Roseateles</taxon>
    </lineage>
</organism>
<keyword evidence="3" id="KW-0963">Cytoplasm</keyword>
<dbReference type="InterPro" id="IPR013783">
    <property type="entry name" value="Ig-like_fold"/>
</dbReference>
<dbReference type="InterPro" id="IPR003284">
    <property type="entry name" value="Sal_SpvB"/>
</dbReference>
<evidence type="ECO:0000313" key="8">
    <source>
        <dbReference type="EMBL" id="MDY0743358.1"/>
    </source>
</evidence>
<name>A0ABU5DCD5_9BURK</name>
<dbReference type="Proteomes" id="UP001285263">
    <property type="component" value="Unassembled WGS sequence"/>
</dbReference>
<keyword evidence="4" id="KW-0964">Secreted</keyword>
<proteinExistence type="predicted"/>
<dbReference type="PANTHER" id="PTHR44103:SF1">
    <property type="entry name" value="PROPROTEIN CONVERTASE P"/>
    <property type="match status" value="1"/>
</dbReference>
<keyword evidence="9" id="KW-1185">Reference proteome</keyword>
<accession>A0ABU5DCD5</accession>
<evidence type="ECO:0000256" key="1">
    <source>
        <dbReference type="ARBA" id="ARBA00004496"/>
    </source>
</evidence>
<dbReference type="SUPFAM" id="SSF69318">
    <property type="entry name" value="Integrin alpha N-terminal domain"/>
    <property type="match status" value="1"/>
</dbReference>
<evidence type="ECO:0000259" key="7">
    <source>
        <dbReference type="Pfam" id="PF15780"/>
    </source>
</evidence>
<dbReference type="InterPro" id="IPR013517">
    <property type="entry name" value="FG-GAP"/>
</dbReference>
<dbReference type="Gene3D" id="2.130.10.130">
    <property type="entry name" value="Integrin alpha, N-terminal"/>
    <property type="match status" value="1"/>
</dbReference>
<dbReference type="PANTHER" id="PTHR44103">
    <property type="entry name" value="PROPROTEIN CONVERTASE P"/>
    <property type="match status" value="1"/>
</dbReference>
<dbReference type="NCBIfam" id="NF012200">
    <property type="entry name" value="choice_anch_D"/>
    <property type="match status" value="3"/>
</dbReference>
<dbReference type="Pfam" id="PF13517">
    <property type="entry name" value="FG-GAP_3"/>
    <property type="match status" value="1"/>
</dbReference>